<keyword evidence="2" id="KW-1185">Reference proteome</keyword>
<dbReference type="Pfam" id="PF12974">
    <property type="entry name" value="Phosphonate-bd"/>
    <property type="match status" value="1"/>
</dbReference>
<sequence length="240" mass="25739">MGNLKLAVCPHDTVRNSEGWYRLVQYLSNSMSLEVSFGLALDFADFHERFAASDLVYANAGDTLKLVDQHGYSAIARVTGRFDEAVVVASTELADAAVAKMGGAKLATINGTLPMKLAMRMLQAQGMNPGEIVGRDSWLGVVQAVWGGDAPYGVLDRDSYADLSPQGQAMVTLLHTTNEQCAFHSFCVAPSLAGQAEQLRQALVAMTSDNLGKEVLNDLNMPGWEAVDAANLATIRELMA</sequence>
<comment type="caution">
    <text evidence="1">The sequence shown here is derived from an EMBL/GenBank/DDBJ whole genome shotgun (WGS) entry which is preliminary data.</text>
</comment>
<gene>
    <name evidence="1" type="ORF">CJ255_10010</name>
</gene>
<dbReference type="EMBL" id="NQWI01000037">
    <property type="protein sequence ID" value="PDW03187.1"/>
    <property type="molecule type" value="Genomic_DNA"/>
</dbReference>
<accession>A0A2A6RJD6</accession>
<dbReference type="RefSeq" id="WP_097643967.1">
    <property type="nucleotide sequence ID" value="NZ_NQWI01000037.1"/>
</dbReference>
<proteinExistence type="predicted"/>
<dbReference type="AlphaFoldDB" id="A0A2A6RJD6"/>
<evidence type="ECO:0000313" key="1">
    <source>
        <dbReference type="EMBL" id="PDW03187.1"/>
    </source>
</evidence>
<dbReference type="OrthoDB" id="34246at2"/>
<evidence type="ECO:0000313" key="2">
    <source>
        <dbReference type="Proteomes" id="UP000220527"/>
    </source>
</evidence>
<organism evidence="1 2">
    <name type="scientific">Candidatus Viridilinea mediisalina</name>
    <dbReference type="NCBI Taxonomy" id="2024553"/>
    <lineage>
        <taxon>Bacteria</taxon>
        <taxon>Bacillati</taxon>
        <taxon>Chloroflexota</taxon>
        <taxon>Chloroflexia</taxon>
        <taxon>Chloroflexales</taxon>
        <taxon>Chloroflexineae</taxon>
        <taxon>Oscillochloridaceae</taxon>
        <taxon>Candidatus Viridilinea</taxon>
    </lineage>
</organism>
<reference evidence="2" key="1">
    <citation type="submission" date="2017-08" db="EMBL/GenBank/DDBJ databases">
        <authorList>
            <person name="Grouzdev D.S."/>
            <person name="Gaisin V.A."/>
            <person name="Rysina M.S."/>
            <person name="Gorlenko V.M."/>
        </authorList>
    </citation>
    <scope>NUCLEOTIDE SEQUENCE [LARGE SCALE GENOMIC DNA]</scope>
    <source>
        <strain evidence="2">Kir15-3F</strain>
    </source>
</reference>
<evidence type="ECO:0008006" key="3">
    <source>
        <dbReference type="Google" id="ProtNLM"/>
    </source>
</evidence>
<dbReference type="Proteomes" id="UP000220527">
    <property type="component" value="Unassembled WGS sequence"/>
</dbReference>
<protein>
    <recommendedName>
        <fullName evidence="3">Phosphate ABC transporter substrate-binding protein</fullName>
    </recommendedName>
</protein>
<name>A0A2A6RJD6_9CHLR</name>